<dbReference type="Proteomes" id="UP001497516">
    <property type="component" value="Chromosome 8"/>
</dbReference>
<evidence type="ECO:0000313" key="1">
    <source>
        <dbReference type="EMBL" id="CAL1406755.1"/>
    </source>
</evidence>
<proteinExistence type="predicted"/>
<evidence type="ECO:0000313" key="2">
    <source>
        <dbReference type="Proteomes" id="UP001497516"/>
    </source>
</evidence>
<dbReference type="EMBL" id="OZ034821">
    <property type="protein sequence ID" value="CAL1406755.1"/>
    <property type="molecule type" value="Genomic_DNA"/>
</dbReference>
<name>A0AAV2G7X7_9ROSI</name>
<sequence>MNQHSGRRPVRQIALDLEEKLGRPPTVAELVFETYKEGDIIKDEAANERHAKMTEIIEANPDFTALEVVETLLGEQKRGHVICFGGGLRPKDLKSTTSTRYVGDANLEAQLR</sequence>
<protein>
    <submittedName>
        <fullName evidence="1">Uncharacterized protein</fullName>
    </submittedName>
</protein>
<reference evidence="1 2" key="1">
    <citation type="submission" date="2024-04" db="EMBL/GenBank/DDBJ databases">
        <authorList>
            <person name="Fracassetti M."/>
        </authorList>
    </citation>
    <scope>NUCLEOTIDE SEQUENCE [LARGE SCALE GENOMIC DNA]</scope>
</reference>
<dbReference type="AlphaFoldDB" id="A0AAV2G7X7"/>
<accession>A0AAV2G7X7</accession>
<keyword evidence="2" id="KW-1185">Reference proteome</keyword>
<gene>
    <name evidence="1" type="ORF">LTRI10_LOCUS46461</name>
</gene>
<organism evidence="1 2">
    <name type="scientific">Linum trigynum</name>
    <dbReference type="NCBI Taxonomy" id="586398"/>
    <lineage>
        <taxon>Eukaryota</taxon>
        <taxon>Viridiplantae</taxon>
        <taxon>Streptophyta</taxon>
        <taxon>Embryophyta</taxon>
        <taxon>Tracheophyta</taxon>
        <taxon>Spermatophyta</taxon>
        <taxon>Magnoliopsida</taxon>
        <taxon>eudicotyledons</taxon>
        <taxon>Gunneridae</taxon>
        <taxon>Pentapetalae</taxon>
        <taxon>rosids</taxon>
        <taxon>fabids</taxon>
        <taxon>Malpighiales</taxon>
        <taxon>Linaceae</taxon>
        <taxon>Linum</taxon>
    </lineage>
</organism>